<dbReference type="EMBL" id="HBGL01013575">
    <property type="protein sequence ID" value="CAD9305873.1"/>
    <property type="molecule type" value="Transcribed_RNA"/>
</dbReference>
<dbReference type="InterPro" id="IPR007781">
    <property type="entry name" value="NAGLU"/>
</dbReference>
<evidence type="ECO:0008006" key="5">
    <source>
        <dbReference type="Google" id="ProtNLM"/>
    </source>
</evidence>
<feature type="domain" description="Alpha-N-acetylglucosaminidase C-terminal" evidence="3">
    <location>
        <begin position="512"/>
        <end position="792"/>
    </location>
</feature>
<dbReference type="Pfam" id="PF12972">
    <property type="entry name" value="NAGLU_C"/>
    <property type="match status" value="1"/>
</dbReference>
<organism evidence="4">
    <name type="scientific">Sexangularia sp. CB-2014</name>
    <dbReference type="NCBI Taxonomy" id="1486929"/>
    <lineage>
        <taxon>Eukaryota</taxon>
        <taxon>Amoebozoa</taxon>
        <taxon>Tubulinea</taxon>
        <taxon>Elardia</taxon>
        <taxon>Arcellinida</taxon>
        <taxon>Arcellinida incertae sedis</taxon>
        <taxon>Sexangularia</taxon>
    </lineage>
</organism>
<dbReference type="InterPro" id="IPR024733">
    <property type="entry name" value="NAGLU_tim-barrel"/>
</dbReference>
<keyword evidence="1" id="KW-0732">Signal</keyword>
<protein>
    <recommendedName>
        <fullName evidence="5">Alpha-N-acetylglucosaminidase</fullName>
    </recommendedName>
</protein>
<proteinExistence type="predicted"/>
<name>A0A7S1VNE5_9EUKA</name>
<dbReference type="Gene3D" id="3.20.20.80">
    <property type="entry name" value="Glycosidases"/>
    <property type="match status" value="1"/>
</dbReference>
<dbReference type="AlphaFoldDB" id="A0A7S1VNE5"/>
<dbReference type="Gene3D" id="1.20.120.670">
    <property type="entry name" value="N-acetyl-b-d-glucoasminidase"/>
    <property type="match status" value="1"/>
</dbReference>
<reference evidence="4" key="1">
    <citation type="submission" date="2021-01" db="EMBL/GenBank/DDBJ databases">
        <authorList>
            <person name="Corre E."/>
            <person name="Pelletier E."/>
            <person name="Niang G."/>
            <person name="Scheremetjew M."/>
            <person name="Finn R."/>
            <person name="Kale V."/>
            <person name="Holt S."/>
            <person name="Cochrane G."/>
            <person name="Meng A."/>
            <person name="Brown T."/>
            <person name="Cohen L."/>
        </authorList>
    </citation>
    <scope>NUCLEOTIDE SEQUENCE</scope>
    <source>
        <strain evidence="4">ATCC 50979</strain>
    </source>
</reference>
<dbReference type="Pfam" id="PF05089">
    <property type="entry name" value="NAGLU"/>
    <property type="match status" value="1"/>
</dbReference>
<gene>
    <name evidence="4" type="ORF">SSP0437_LOCUS10595</name>
</gene>
<evidence type="ECO:0000259" key="2">
    <source>
        <dbReference type="Pfam" id="PF05089"/>
    </source>
</evidence>
<evidence type="ECO:0000313" key="4">
    <source>
        <dbReference type="EMBL" id="CAD9305873.1"/>
    </source>
</evidence>
<sequence>MSTMFLVVFLAAVCASESIPLFDCPAECPRDICDFRSRVSARYPGVTATLRSPLFSLDCTRLYDYNEKGAAELFSFRDGRLTATSIPALTAGVGWVLKRCVAVPLPSLASDEAPIVIPDGEWLAEPGDSAGPFHSTDSNLCLQSLQGSGKNGFEHEHEAAVPLRVFANHCVFSYSMPFATAQDWFNLLDAIALRGWNAPLMFVGAEALQYRVFAEMGLTRKELDAFFAGPAFSAWQRMGNLRAYGGPLPARWLLSQLSLGKAVLRRARALGMTPILPGFSGFVPDALRRILPDANIVPSSQWWETTNETICCNRMLAPTEPAFAQVGRRYYETLVAEYGTDHLYSADTFNEMNPTNTSLSFLRESSAAVIAPMVAVDPDAVWVMQGWLFYAGGRFWTDERTRAYLGGVDDERFIVLDLMSEVRPLWHRYPSYYGKRFVYSLLHNFGGVRGVYGDLEAINEGFHVALRETPSALTGTLSGLGLSMEAIDQNPIVYELQMEALWLTEPVKLDKWVDSYVAARYGRLGRMASASVRRAWHLLLASAYASPVLAKPLLGVEPRVNLQSRHVGWFWLHQPSHTQVIDTTAIQDAAQHLLTAALAVEASGTPLSDRQRYDLIDVATQAVNNAWWDVERLYEWRLFQWLSHGSTAQAARDEVADELLAIGRFALRVGRRLDDLLATHREFLLGRWMAKAQAAPGWTAAEAGPDLDDVLRNGSTWITPLEGESLDAAAPAEGTVRSFAHSALNLVTLWGPDGEISDYSSRMWAGLVADYHVPRWKRLFRAVDKAVRSDTLSSSWHSALLRQSLRENQAFGNDPASLAVDRWPSTVDPAASTTAAAKRLLDLVLSPKHAWTLRKGWVCAPPLHVATLSLAESPADSDHLSTALQTWSTHSGLLSTLCGILPSCTGWQSTGVLLTMGEDGESKGKEGASRGWADDLATCVSRNHTSPGDDTYWRVRGIVQ</sequence>
<dbReference type="InterPro" id="IPR024732">
    <property type="entry name" value="NAGLU_C"/>
</dbReference>
<evidence type="ECO:0000256" key="1">
    <source>
        <dbReference type="SAM" id="SignalP"/>
    </source>
</evidence>
<feature type="domain" description="Alpha-N-acetylglucosaminidase tim-barrel" evidence="2">
    <location>
        <begin position="164"/>
        <end position="502"/>
    </location>
</feature>
<feature type="chain" id="PRO_5031522027" description="Alpha-N-acetylglucosaminidase" evidence="1">
    <location>
        <begin position="19"/>
        <end position="960"/>
    </location>
</feature>
<accession>A0A7S1VNE5</accession>
<dbReference type="PANTHER" id="PTHR12872:SF1">
    <property type="entry name" value="ALPHA-N-ACETYLGLUCOSAMINIDASE"/>
    <property type="match status" value="1"/>
</dbReference>
<dbReference type="InterPro" id="IPR017853">
    <property type="entry name" value="GH"/>
</dbReference>
<dbReference type="SUPFAM" id="SSF51445">
    <property type="entry name" value="(Trans)glycosidases"/>
    <property type="match status" value="1"/>
</dbReference>
<dbReference type="PANTHER" id="PTHR12872">
    <property type="entry name" value="ALPHA-N-ACETYLGLUCOSAMINIDASE"/>
    <property type="match status" value="1"/>
</dbReference>
<evidence type="ECO:0000259" key="3">
    <source>
        <dbReference type="Pfam" id="PF12972"/>
    </source>
</evidence>
<feature type="signal peptide" evidence="1">
    <location>
        <begin position="1"/>
        <end position="18"/>
    </location>
</feature>